<feature type="transmembrane region" description="Helical" evidence="8">
    <location>
        <begin position="140"/>
        <end position="158"/>
    </location>
</feature>
<evidence type="ECO:0000256" key="4">
    <source>
        <dbReference type="ARBA" id="ARBA00022692"/>
    </source>
</evidence>
<evidence type="ECO:0000256" key="3">
    <source>
        <dbReference type="ARBA" id="ARBA00022475"/>
    </source>
</evidence>
<dbReference type="GO" id="GO:0005886">
    <property type="term" value="C:plasma membrane"/>
    <property type="evidence" value="ECO:0007669"/>
    <property type="project" value="UniProtKB-SubCell"/>
</dbReference>
<keyword evidence="3" id="KW-1003">Cell membrane</keyword>
<evidence type="ECO:0000256" key="5">
    <source>
        <dbReference type="ARBA" id="ARBA00022960"/>
    </source>
</evidence>
<dbReference type="InterPro" id="IPR007227">
    <property type="entry name" value="Cell_shape_determining_MreD"/>
</dbReference>
<keyword evidence="7 8" id="KW-0472">Membrane</keyword>
<accession>A0A852THZ9</accession>
<sequence>MKKFLLPLLFLFLFLLESLFAQYAPPEVFGRNYILAPHFLFGGILFLAIYAGRKYGIIYAAIFGLLFDIVWIEIIGIYLFLFPFITYLISKIMHVLQTNIIVAFFVSLVGIALLELGVYEMDFLIHITTLDFMSFLEMRFYPSLILNAAFLLIAAYPLKRHFESFAESLRDE</sequence>
<comment type="caution">
    <text evidence="9">The sequence shown here is derived from an EMBL/GenBank/DDBJ whole genome shotgun (WGS) entry which is preliminary data.</text>
</comment>
<proteinExistence type="inferred from homology"/>
<dbReference type="NCBIfam" id="TIGR03426">
    <property type="entry name" value="shape_MreD"/>
    <property type="match status" value="1"/>
</dbReference>
<evidence type="ECO:0000256" key="7">
    <source>
        <dbReference type="ARBA" id="ARBA00023136"/>
    </source>
</evidence>
<feature type="transmembrane region" description="Helical" evidence="8">
    <location>
        <begin position="100"/>
        <end position="119"/>
    </location>
</feature>
<name>A0A852THZ9_9BACI</name>
<feature type="transmembrane region" description="Helical" evidence="8">
    <location>
        <begin position="57"/>
        <end position="80"/>
    </location>
</feature>
<dbReference type="GO" id="GO:0008360">
    <property type="term" value="P:regulation of cell shape"/>
    <property type="evidence" value="ECO:0007669"/>
    <property type="project" value="UniProtKB-KW"/>
</dbReference>
<keyword evidence="4 8" id="KW-0812">Transmembrane</keyword>
<evidence type="ECO:0000256" key="6">
    <source>
        <dbReference type="ARBA" id="ARBA00022989"/>
    </source>
</evidence>
<evidence type="ECO:0000313" key="10">
    <source>
        <dbReference type="Proteomes" id="UP000548423"/>
    </source>
</evidence>
<gene>
    <name evidence="9" type="ORF">F4694_004636</name>
</gene>
<organism evidence="9 10">
    <name type="scientific">Neobacillus niacini</name>
    <dbReference type="NCBI Taxonomy" id="86668"/>
    <lineage>
        <taxon>Bacteria</taxon>
        <taxon>Bacillati</taxon>
        <taxon>Bacillota</taxon>
        <taxon>Bacilli</taxon>
        <taxon>Bacillales</taxon>
        <taxon>Bacillaceae</taxon>
        <taxon>Neobacillus</taxon>
    </lineage>
</organism>
<evidence type="ECO:0000313" key="9">
    <source>
        <dbReference type="EMBL" id="NYE07819.1"/>
    </source>
</evidence>
<keyword evidence="5" id="KW-0133">Cell shape</keyword>
<dbReference type="EMBL" id="JACCBX010000010">
    <property type="protein sequence ID" value="NYE07819.1"/>
    <property type="molecule type" value="Genomic_DNA"/>
</dbReference>
<evidence type="ECO:0000256" key="8">
    <source>
        <dbReference type="SAM" id="Phobius"/>
    </source>
</evidence>
<reference evidence="10" key="1">
    <citation type="submission" date="2020-07" db="EMBL/GenBank/DDBJ databases">
        <authorList>
            <person name="Partida-Martinez L."/>
            <person name="Huntemann M."/>
            <person name="Clum A."/>
            <person name="Wang J."/>
            <person name="Palaniappan K."/>
            <person name="Ritter S."/>
            <person name="Chen I.-M."/>
            <person name="Stamatis D."/>
            <person name="Reddy T."/>
            <person name="O'Malley R."/>
            <person name="Daum C."/>
            <person name="Shapiro N."/>
            <person name="Ivanova N."/>
            <person name="Kyrpides N."/>
            <person name="Woyke T."/>
        </authorList>
    </citation>
    <scope>NUCLEOTIDE SEQUENCE [LARGE SCALE GENOMIC DNA]</scope>
    <source>
        <strain evidence="10">AT2.8</strain>
    </source>
</reference>
<dbReference type="AlphaFoldDB" id="A0A852THZ9"/>
<dbReference type="Proteomes" id="UP000548423">
    <property type="component" value="Unassembled WGS sequence"/>
</dbReference>
<evidence type="ECO:0000256" key="1">
    <source>
        <dbReference type="ARBA" id="ARBA00004651"/>
    </source>
</evidence>
<feature type="transmembrane region" description="Helical" evidence="8">
    <location>
        <begin position="31"/>
        <end position="50"/>
    </location>
</feature>
<protein>
    <submittedName>
        <fullName evidence="9">Rod shape-determining protein MreD</fullName>
    </submittedName>
</protein>
<reference evidence="10" key="2">
    <citation type="submission" date="2020-08" db="EMBL/GenBank/DDBJ databases">
        <title>The Agave Microbiome: Exploring the role of microbial communities in plant adaptations to desert environments.</title>
        <authorList>
            <person name="Partida-Martinez L.P."/>
        </authorList>
    </citation>
    <scope>NUCLEOTIDE SEQUENCE [LARGE SCALE GENOMIC DNA]</scope>
    <source>
        <strain evidence="10">AT2.8</strain>
    </source>
</reference>
<comment type="similarity">
    <text evidence="2">Belongs to the MreD family.</text>
</comment>
<comment type="subcellular location">
    <subcellularLocation>
        <location evidence="1">Cell membrane</location>
        <topology evidence="1">Multi-pass membrane protein</topology>
    </subcellularLocation>
</comment>
<evidence type="ECO:0000256" key="2">
    <source>
        <dbReference type="ARBA" id="ARBA00007776"/>
    </source>
</evidence>
<keyword evidence="6 8" id="KW-1133">Transmembrane helix</keyword>
<dbReference type="Pfam" id="PF04093">
    <property type="entry name" value="MreD"/>
    <property type="match status" value="1"/>
</dbReference>